<dbReference type="InterPro" id="IPR032579">
    <property type="entry name" value="Phe_SMUG2-like"/>
</dbReference>
<organism evidence="2 3">
    <name type="scientific">Hufsiella ginkgonis</name>
    <dbReference type="NCBI Taxonomy" id="2695274"/>
    <lineage>
        <taxon>Bacteria</taxon>
        <taxon>Pseudomonadati</taxon>
        <taxon>Bacteroidota</taxon>
        <taxon>Sphingobacteriia</taxon>
        <taxon>Sphingobacteriales</taxon>
        <taxon>Sphingobacteriaceae</taxon>
        <taxon>Hufsiella</taxon>
    </lineage>
</organism>
<sequence length="236" mass="26796">MMTFADRVIQFNEQLTYTGNVLPAGIRVMNPFRESPETGVIAAQFYRKYYSDDAVRYLILGINPGRFGAGLTGIPFTDPKRLVSECGIAYSGKVTHEPSSVFVYEMIHAYGGPGAFYEQFYINSMCPLGFTTVDEHGKEKNYNYYDSRALTEAVRSYMIGNIRKQIALGTRTDVCFCLGTGKNEQFLRKLNEEYAFFGKIIALEHPRFVMQYKTATKQVYIDKYVRALRDPAAFTG</sequence>
<dbReference type="InterPro" id="IPR036895">
    <property type="entry name" value="Uracil-DNA_glycosylase-like_sf"/>
</dbReference>
<dbReference type="Proteomes" id="UP000451233">
    <property type="component" value="Unassembled WGS sequence"/>
</dbReference>
<feature type="domain" description="Uracil-DNA glycosylase-like" evidence="1">
    <location>
        <begin position="49"/>
        <end position="229"/>
    </location>
</feature>
<accession>A0A7K1XUY5</accession>
<dbReference type="EMBL" id="WVHS01000001">
    <property type="protein sequence ID" value="MXV14823.1"/>
    <property type="molecule type" value="Genomic_DNA"/>
</dbReference>
<reference evidence="2 3" key="1">
    <citation type="submission" date="2019-11" db="EMBL/GenBank/DDBJ databases">
        <title>Pedobacter sp. HMF7056 Genome sequencing and assembly.</title>
        <authorList>
            <person name="Kang H."/>
            <person name="Kim H."/>
            <person name="Joh K."/>
        </authorList>
    </citation>
    <scope>NUCLEOTIDE SEQUENCE [LARGE SCALE GENOMIC DNA]</scope>
    <source>
        <strain evidence="2 3">HMF7056</strain>
    </source>
</reference>
<evidence type="ECO:0000313" key="2">
    <source>
        <dbReference type="EMBL" id="MXV14823.1"/>
    </source>
</evidence>
<dbReference type="Pfam" id="PF03167">
    <property type="entry name" value="UDG"/>
    <property type="match status" value="1"/>
</dbReference>
<evidence type="ECO:0000313" key="3">
    <source>
        <dbReference type="Proteomes" id="UP000451233"/>
    </source>
</evidence>
<dbReference type="CDD" id="cd19375">
    <property type="entry name" value="UDG-F3-like_SMUG2"/>
    <property type="match status" value="1"/>
</dbReference>
<gene>
    <name evidence="2" type="ORF">GS398_05900</name>
</gene>
<evidence type="ECO:0000259" key="1">
    <source>
        <dbReference type="Pfam" id="PF03167"/>
    </source>
</evidence>
<keyword evidence="3" id="KW-1185">Reference proteome</keyword>
<protein>
    <submittedName>
        <fullName evidence="2">DUF4918 family protein</fullName>
    </submittedName>
</protein>
<name>A0A7K1XUY5_9SPHI</name>
<proteinExistence type="predicted"/>
<dbReference type="InterPro" id="IPR005122">
    <property type="entry name" value="Uracil-DNA_glycosylase-like"/>
</dbReference>
<dbReference type="SUPFAM" id="SSF52141">
    <property type="entry name" value="Uracil-DNA glycosylase-like"/>
    <property type="match status" value="1"/>
</dbReference>
<dbReference type="AlphaFoldDB" id="A0A7K1XUY5"/>
<comment type="caution">
    <text evidence="2">The sequence shown here is derived from an EMBL/GenBank/DDBJ whole genome shotgun (WGS) entry which is preliminary data.</text>
</comment>
<dbReference type="Gene3D" id="3.40.470.10">
    <property type="entry name" value="Uracil-DNA glycosylase-like domain"/>
    <property type="match status" value="1"/>
</dbReference>